<evidence type="ECO:0000313" key="2">
    <source>
        <dbReference type="EMBL" id="ELP84343.1"/>
    </source>
</evidence>
<accession>A0A0A1U0C8</accession>
<reference evidence="2 3" key="1">
    <citation type="submission" date="2012-10" db="EMBL/GenBank/DDBJ databases">
        <authorList>
            <person name="Zafar N."/>
            <person name="Inman J."/>
            <person name="Hall N."/>
            <person name="Lorenzi H."/>
            <person name="Caler E."/>
        </authorList>
    </citation>
    <scope>NUCLEOTIDE SEQUENCE [LARGE SCALE GENOMIC DNA]</scope>
    <source>
        <strain evidence="2 3">IP1</strain>
    </source>
</reference>
<dbReference type="AlphaFoldDB" id="A0A0A1U0C8"/>
<dbReference type="VEuPathDB" id="AmoebaDB:EIN_277730"/>
<name>A0A0A1U0C8_ENTIV</name>
<gene>
    <name evidence="2" type="ORF">EIN_277730</name>
</gene>
<dbReference type="Pfam" id="PF00617">
    <property type="entry name" value="RasGEF"/>
    <property type="match status" value="1"/>
</dbReference>
<dbReference type="InterPro" id="IPR036964">
    <property type="entry name" value="RASGEF_cat_dom_sf"/>
</dbReference>
<dbReference type="EMBL" id="KB207139">
    <property type="protein sequence ID" value="ELP84343.1"/>
    <property type="molecule type" value="Genomic_DNA"/>
</dbReference>
<dbReference type="GO" id="GO:0005085">
    <property type="term" value="F:guanyl-nucleotide exchange factor activity"/>
    <property type="evidence" value="ECO:0007669"/>
    <property type="project" value="InterPro"/>
</dbReference>
<evidence type="ECO:0000313" key="3">
    <source>
        <dbReference type="Proteomes" id="UP000014680"/>
    </source>
</evidence>
<dbReference type="GO" id="GO:0007264">
    <property type="term" value="P:small GTPase-mediated signal transduction"/>
    <property type="evidence" value="ECO:0007669"/>
    <property type="project" value="InterPro"/>
</dbReference>
<dbReference type="OrthoDB" id="28309at2759"/>
<keyword evidence="3" id="KW-1185">Reference proteome</keyword>
<sequence>MGEIMGDCQGEKIREGILKEPIEIDGKDKTLFEIKPKMFAEQLFALDLWLMKKLTIFDFLSKSKEFSVYVKQVSCVEFITEAAVKYSEKKKKAFEFFMNVAIESLELGEYNVAFMVYSAVTSQIILFCDDWEDVSKSCSEKYKDLEQIFGISNVKEYTKHFEQCKRNKVPIVANIIGIIDRCNVEKLSELKGDDYALAFASRTRLPGRVLVPLYNILKNQPVFTPEPSLQRFLGLCLNTQ</sequence>
<dbReference type="SUPFAM" id="SSF48366">
    <property type="entry name" value="Ras GEF"/>
    <property type="match status" value="1"/>
</dbReference>
<organism evidence="2 3">
    <name type="scientific">Entamoeba invadens IP1</name>
    <dbReference type="NCBI Taxonomy" id="370355"/>
    <lineage>
        <taxon>Eukaryota</taxon>
        <taxon>Amoebozoa</taxon>
        <taxon>Evosea</taxon>
        <taxon>Archamoebae</taxon>
        <taxon>Mastigamoebida</taxon>
        <taxon>Entamoebidae</taxon>
        <taxon>Entamoeba</taxon>
    </lineage>
</organism>
<dbReference type="InterPro" id="IPR023578">
    <property type="entry name" value="Ras_GEF_dom_sf"/>
</dbReference>
<proteinExistence type="predicted"/>
<dbReference type="RefSeq" id="XP_004183689.1">
    <property type="nucleotide sequence ID" value="XM_004183641.1"/>
</dbReference>
<feature type="domain" description="Ras-GEF" evidence="1">
    <location>
        <begin position="39"/>
        <end position="173"/>
    </location>
</feature>
<dbReference type="KEGG" id="eiv:EIN_277730"/>
<protein>
    <recommendedName>
        <fullName evidence="1">Ras-GEF domain-containing protein</fullName>
    </recommendedName>
</protein>
<dbReference type="GeneID" id="14883332"/>
<dbReference type="Proteomes" id="UP000014680">
    <property type="component" value="Unassembled WGS sequence"/>
</dbReference>
<evidence type="ECO:0000259" key="1">
    <source>
        <dbReference type="Pfam" id="PF00617"/>
    </source>
</evidence>
<dbReference type="InterPro" id="IPR001895">
    <property type="entry name" value="RASGEF_cat_dom"/>
</dbReference>
<dbReference type="Gene3D" id="1.10.840.10">
    <property type="entry name" value="Ras guanine-nucleotide exchange factors catalytic domain"/>
    <property type="match status" value="1"/>
</dbReference>